<keyword evidence="5 9" id="KW-0812">Transmembrane</keyword>
<keyword evidence="7 9" id="KW-1133">Transmembrane helix</keyword>
<feature type="transmembrane region" description="Helical" evidence="9">
    <location>
        <begin position="34"/>
        <end position="54"/>
    </location>
</feature>
<dbReference type="AlphaFoldDB" id="A0A382XCQ8"/>
<keyword evidence="2" id="KW-0813">Transport</keyword>
<dbReference type="InterPro" id="IPR025691">
    <property type="entry name" value="GspL_pp_dom"/>
</dbReference>
<evidence type="ECO:0000256" key="7">
    <source>
        <dbReference type="ARBA" id="ARBA00022989"/>
    </source>
</evidence>
<evidence type="ECO:0000256" key="9">
    <source>
        <dbReference type="SAM" id="Phobius"/>
    </source>
</evidence>
<dbReference type="InterPro" id="IPR007812">
    <property type="entry name" value="T2SS_protein-GspL"/>
</dbReference>
<evidence type="ECO:0000256" key="6">
    <source>
        <dbReference type="ARBA" id="ARBA00022927"/>
    </source>
</evidence>
<name>A0A382XCQ8_9ZZZZ</name>
<sequence>SSFERLCRGYSGTEINLLQGVFKKQELLSEGFNMWKSVAILAVAALLLHVLGLVGQGWYLHSQAADFEVETRAIYAKTFPNDRNVRDIRRRWNSHLGKQETTDNVFISLLSRSTRQLAKPGLSLVNINFNESRGDLVLQVLGKQSEALVEYSQTLIGQGLEAEIGTITQDERGVRGSIRVRDPS</sequence>
<dbReference type="GO" id="GO:0015627">
    <property type="term" value="C:type II protein secretion system complex"/>
    <property type="evidence" value="ECO:0007669"/>
    <property type="project" value="InterPro"/>
</dbReference>
<evidence type="ECO:0000256" key="8">
    <source>
        <dbReference type="ARBA" id="ARBA00023136"/>
    </source>
</evidence>
<feature type="non-terminal residue" evidence="11">
    <location>
        <position position="1"/>
    </location>
</feature>
<dbReference type="NCBIfam" id="TIGR01709">
    <property type="entry name" value="typeII_sec_gspL"/>
    <property type="match status" value="1"/>
</dbReference>
<evidence type="ECO:0000256" key="5">
    <source>
        <dbReference type="ARBA" id="ARBA00022692"/>
    </source>
</evidence>
<dbReference type="Gene3D" id="3.30.1360.100">
    <property type="entry name" value="General secretion pathway protein M, EpsM"/>
    <property type="match status" value="1"/>
</dbReference>
<gene>
    <name evidence="11" type="ORF">METZ01_LOCUS421229</name>
</gene>
<proteinExistence type="predicted"/>
<evidence type="ECO:0000256" key="3">
    <source>
        <dbReference type="ARBA" id="ARBA00022475"/>
    </source>
</evidence>
<keyword evidence="3" id="KW-1003">Cell membrane</keyword>
<evidence type="ECO:0000256" key="1">
    <source>
        <dbReference type="ARBA" id="ARBA00004533"/>
    </source>
</evidence>
<evidence type="ECO:0000256" key="4">
    <source>
        <dbReference type="ARBA" id="ARBA00022519"/>
    </source>
</evidence>
<keyword evidence="4" id="KW-0997">Cell inner membrane</keyword>
<dbReference type="GO" id="GO:0005886">
    <property type="term" value="C:plasma membrane"/>
    <property type="evidence" value="ECO:0007669"/>
    <property type="project" value="UniProtKB-SubCell"/>
</dbReference>
<keyword evidence="8 9" id="KW-0472">Membrane</keyword>
<evidence type="ECO:0000259" key="10">
    <source>
        <dbReference type="Pfam" id="PF12693"/>
    </source>
</evidence>
<evidence type="ECO:0000256" key="2">
    <source>
        <dbReference type="ARBA" id="ARBA00022448"/>
    </source>
</evidence>
<dbReference type="EMBL" id="UINC01166426">
    <property type="protein sequence ID" value="SVD68375.1"/>
    <property type="molecule type" value="Genomic_DNA"/>
</dbReference>
<feature type="domain" description="GspL periplasmic" evidence="10">
    <location>
        <begin position="33"/>
        <end position="181"/>
    </location>
</feature>
<comment type="subcellular location">
    <subcellularLocation>
        <location evidence="1">Cell inner membrane</location>
    </subcellularLocation>
</comment>
<dbReference type="GO" id="GO:0009276">
    <property type="term" value="C:Gram-negative-bacterium-type cell wall"/>
    <property type="evidence" value="ECO:0007669"/>
    <property type="project" value="InterPro"/>
</dbReference>
<reference evidence="11" key="1">
    <citation type="submission" date="2018-05" db="EMBL/GenBank/DDBJ databases">
        <authorList>
            <person name="Lanie J.A."/>
            <person name="Ng W.-L."/>
            <person name="Kazmierczak K.M."/>
            <person name="Andrzejewski T.M."/>
            <person name="Davidsen T.M."/>
            <person name="Wayne K.J."/>
            <person name="Tettelin H."/>
            <person name="Glass J.I."/>
            <person name="Rusch D."/>
            <person name="Podicherti R."/>
            <person name="Tsui H.-C.T."/>
            <person name="Winkler M.E."/>
        </authorList>
    </citation>
    <scope>NUCLEOTIDE SEQUENCE</scope>
</reference>
<organism evidence="11">
    <name type="scientific">marine metagenome</name>
    <dbReference type="NCBI Taxonomy" id="408172"/>
    <lineage>
        <taxon>unclassified sequences</taxon>
        <taxon>metagenomes</taxon>
        <taxon>ecological metagenomes</taxon>
    </lineage>
</organism>
<dbReference type="Pfam" id="PF12693">
    <property type="entry name" value="GspL_C"/>
    <property type="match status" value="1"/>
</dbReference>
<evidence type="ECO:0000313" key="11">
    <source>
        <dbReference type="EMBL" id="SVD68375.1"/>
    </source>
</evidence>
<protein>
    <recommendedName>
        <fullName evidence="10">GspL periplasmic domain-containing protein</fullName>
    </recommendedName>
</protein>
<keyword evidence="6" id="KW-0653">Protein transport</keyword>
<dbReference type="GO" id="GO:0015628">
    <property type="term" value="P:protein secretion by the type II secretion system"/>
    <property type="evidence" value="ECO:0007669"/>
    <property type="project" value="InterPro"/>
</dbReference>
<accession>A0A382XCQ8</accession>